<evidence type="ECO:0000259" key="3">
    <source>
        <dbReference type="PROSITE" id="PS51767"/>
    </source>
</evidence>
<dbReference type="GeneID" id="9814793"/>
<dbReference type="PANTHER" id="PTHR47966:SF8">
    <property type="entry name" value="ASPARTIC PROTEASE 1-RELATED"/>
    <property type="match status" value="1"/>
</dbReference>
<dbReference type="InterPro" id="IPR001461">
    <property type="entry name" value="Aspartic_peptidase_A1"/>
</dbReference>
<evidence type="ECO:0000313" key="5">
    <source>
        <dbReference type="Proteomes" id="UP000483820"/>
    </source>
</evidence>
<feature type="chain" id="PRO_5025670932" description="Peptidase A1 domain-containing protein" evidence="2">
    <location>
        <begin position="18"/>
        <end position="187"/>
    </location>
</feature>
<dbReference type="GO" id="GO:0005764">
    <property type="term" value="C:lysosome"/>
    <property type="evidence" value="ECO:0007669"/>
    <property type="project" value="TreeGrafter"/>
</dbReference>
<evidence type="ECO:0000256" key="2">
    <source>
        <dbReference type="SAM" id="SignalP"/>
    </source>
</evidence>
<dbReference type="PROSITE" id="PS51767">
    <property type="entry name" value="PEPTIDASE_A1"/>
    <property type="match status" value="1"/>
</dbReference>
<dbReference type="KEGG" id="crq:GCK72_020944"/>
<dbReference type="AlphaFoldDB" id="A0A6A5GI77"/>
<protein>
    <recommendedName>
        <fullName evidence="3">Peptidase A1 domain-containing protein</fullName>
    </recommendedName>
</protein>
<dbReference type="GO" id="GO:0006508">
    <property type="term" value="P:proteolysis"/>
    <property type="evidence" value="ECO:0007669"/>
    <property type="project" value="InterPro"/>
</dbReference>
<dbReference type="Proteomes" id="UP000483820">
    <property type="component" value="Chromosome V"/>
</dbReference>
<evidence type="ECO:0000256" key="1">
    <source>
        <dbReference type="ARBA" id="ARBA00007447"/>
    </source>
</evidence>
<feature type="signal peptide" evidence="2">
    <location>
        <begin position="1"/>
        <end position="17"/>
    </location>
</feature>
<dbReference type="CTD" id="9814793"/>
<gene>
    <name evidence="4" type="ORF">GCK72_020944</name>
</gene>
<name>A0A6A5GI77_CAERE</name>
<dbReference type="CDD" id="cd05471">
    <property type="entry name" value="pepsin_like"/>
    <property type="match status" value="1"/>
</dbReference>
<comment type="caution">
    <text evidence="4">The sequence shown here is derived from an EMBL/GenBank/DDBJ whole genome shotgun (WGS) entry which is preliminary data.</text>
</comment>
<comment type="similarity">
    <text evidence="1">Belongs to the peptidase A1 family.</text>
</comment>
<reference evidence="4 5" key="1">
    <citation type="submission" date="2019-12" db="EMBL/GenBank/DDBJ databases">
        <title>Chromosome-level assembly of the Caenorhabditis remanei genome.</title>
        <authorList>
            <person name="Teterina A.A."/>
            <person name="Willis J.H."/>
            <person name="Phillips P.C."/>
        </authorList>
    </citation>
    <scope>NUCLEOTIDE SEQUENCE [LARGE SCALE GENOMIC DNA]</scope>
    <source>
        <strain evidence="4 5">PX506</strain>
        <tissue evidence="4">Whole organism</tissue>
    </source>
</reference>
<dbReference type="InterPro" id="IPR034164">
    <property type="entry name" value="Pepsin-like_dom"/>
</dbReference>
<dbReference type="Pfam" id="PF00026">
    <property type="entry name" value="Asp"/>
    <property type="match status" value="1"/>
</dbReference>
<keyword evidence="2" id="KW-0732">Signal</keyword>
<sequence>MTRRLIVLFALLGFASAAQFSVPLRKSGSLRQKMIKEGRYSEYLLQRKSTGRQNFFDTMDEFYLADIFLGTPDQHFRVSVDTASSVVWVLDANCDSDNCRGLVQNVPLKHTYNSSASSTFQDSNKTFLFPYKEISEVYGLLGKEKVSMAGFTLTNQDFIRATVVPDFYTEQPVDGVLGLGWPDQQEL</sequence>
<dbReference type="PANTHER" id="PTHR47966">
    <property type="entry name" value="BETA-SITE APP-CLEAVING ENZYME, ISOFORM A-RELATED"/>
    <property type="match status" value="1"/>
</dbReference>
<dbReference type="RefSeq" id="XP_003100518.2">
    <property type="nucleotide sequence ID" value="XM_003100470.2"/>
</dbReference>
<dbReference type="InterPro" id="IPR033121">
    <property type="entry name" value="PEPTIDASE_A1"/>
</dbReference>
<organism evidence="4 5">
    <name type="scientific">Caenorhabditis remanei</name>
    <name type="common">Caenorhabditis vulgaris</name>
    <dbReference type="NCBI Taxonomy" id="31234"/>
    <lineage>
        <taxon>Eukaryota</taxon>
        <taxon>Metazoa</taxon>
        <taxon>Ecdysozoa</taxon>
        <taxon>Nematoda</taxon>
        <taxon>Chromadorea</taxon>
        <taxon>Rhabditida</taxon>
        <taxon>Rhabditina</taxon>
        <taxon>Rhabditomorpha</taxon>
        <taxon>Rhabditoidea</taxon>
        <taxon>Rhabditidae</taxon>
        <taxon>Peloderinae</taxon>
        <taxon>Caenorhabditis</taxon>
    </lineage>
</organism>
<accession>A0A6A5GI77</accession>
<feature type="domain" description="Peptidase A1" evidence="3">
    <location>
        <begin position="63"/>
        <end position="187"/>
    </location>
</feature>
<dbReference type="GO" id="GO:0004190">
    <property type="term" value="F:aspartic-type endopeptidase activity"/>
    <property type="evidence" value="ECO:0007669"/>
    <property type="project" value="InterPro"/>
</dbReference>
<proteinExistence type="inferred from homology"/>
<evidence type="ECO:0000313" key="4">
    <source>
        <dbReference type="EMBL" id="KAF1754383.1"/>
    </source>
</evidence>
<dbReference type="SUPFAM" id="SSF50630">
    <property type="entry name" value="Acid proteases"/>
    <property type="match status" value="1"/>
</dbReference>
<dbReference type="EMBL" id="WUAV01000005">
    <property type="protein sequence ID" value="KAF1754383.1"/>
    <property type="molecule type" value="Genomic_DNA"/>
</dbReference>
<dbReference type="Gene3D" id="2.40.70.10">
    <property type="entry name" value="Acid Proteases"/>
    <property type="match status" value="1"/>
</dbReference>
<dbReference type="InterPro" id="IPR021109">
    <property type="entry name" value="Peptidase_aspartic_dom_sf"/>
</dbReference>